<evidence type="ECO:0000313" key="6">
    <source>
        <dbReference type="Proteomes" id="UP000694941"/>
    </source>
</evidence>
<feature type="domain" description="Aspartic peptidase DDI1-type" evidence="5">
    <location>
        <begin position="87"/>
        <end position="185"/>
    </location>
</feature>
<evidence type="ECO:0000313" key="7">
    <source>
        <dbReference type="RefSeq" id="XP_022247340.1"/>
    </source>
</evidence>
<dbReference type="Gene3D" id="2.40.70.10">
    <property type="entry name" value="Acid Proteases"/>
    <property type="match status" value="1"/>
</dbReference>
<reference evidence="7 8" key="1">
    <citation type="submission" date="2025-05" db="UniProtKB">
        <authorList>
            <consortium name="RefSeq"/>
        </authorList>
    </citation>
    <scope>IDENTIFICATION</scope>
    <source>
        <tissue evidence="7 8">Muscle</tissue>
    </source>
</reference>
<keyword evidence="2" id="KW-0645">Protease</keyword>
<evidence type="ECO:0000256" key="4">
    <source>
        <dbReference type="ARBA" id="ARBA00022801"/>
    </source>
</evidence>
<dbReference type="PANTHER" id="PTHR12917:SF1">
    <property type="entry name" value="AT13091P"/>
    <property type="match status" value="1"/>
</dbReference>
<dbReference type="PANTHER" id="PTHR12917">
    <property type="entry name" value="ASPARTYL PROTEASE DDI-RELATED"/>
    <property type="match status" value="1"/>
</dbReference>
<dbReference type="InterPro" id="IPR019103">
    <property type="entry name" value="Peptidase_aspartic_DDI1-type"/>
</dbReference>
<sequence length="218" mass="24473">MMDDDVFDIRQIALRRQQRRLHARASVEQLLETEAATFGKCRSSSFDTKNFGTNSNNGTQNTFVSTMAVPLFEDDSRLSRMHVPPIVKCECNGVEGYALINTGAMATTISMNMVKKLRQTDQIVHDASAILNPLGLPLPEFKGKVKYVDLTLGRWHQVSQFFVVDDTVPEVSLGVDFLRKTQSVVHLEDASLRIGGQKGERVSFLTTRDVITLFQKKH</sequence>
<dbReference type="SUPFAM" id="SSF50630">
    <property type="entry name" value="Acid proteases"/>
    <property type="match status" value="1"/>
</dbReference>
<organism evidence="6 8">
    <name type="scientific">Limulus polyphemus</name>
    <name type="common">Atlantic horseshoe crab</name>
    <dbReference type="NCBI Taxonomy" id="6850"/>
    <lineage>
        <taxon>Eukaryota</taxon>
        <taxon>Metazoa</taxon>
        <taxon>Ecdysozoa</taxon>
        <taxon>Arthropoda</taxon>
        <taxon>Chelicerata</taxon>
        <taxon>Merostomata</taxon>
        <taxon>Xiphosura</taxon>
        <taxon>Limulidae</taxon>
        <taxon>Limulus</taxon>
    </lineage>
</organism>
<dbReference type="Pfam" id="PF09668">
    <property type="entry name" value="Asp_protease"/>
    <property type="match status" value="1"/>
</dbReference>
<dbReference type="RefSeq" id="XP_022247341.1">
    <property type="nucleotide sequence ID" value="XM_022391633.1"/>
</dbReference>
<name>A0ABM1SUN5_LIMPO</name>
<evidence type="ECO:0000256" key="2">
    <source>
        <dbReference type="ARBA" id="ARBA00022670"/>
    </source>
</evidence>
<protein>
    <submittedName>
        <fullName evidence="7 8">Nuclear receptor-interacting protein 3-like isoform X1</fullName>
    </submittedName>
</protein>
<dbReference type="GeneID" id="111086901"/>
<keyword evidence="3" id="KW-0064">Aspartyl protease</keyword>
<evidence type="ECO:0000259" key="5">
    <source>
        <dbReference type="Pfam" id="PF09668"/>
    </source>
</evidence>
<keyword evidence="4" id="KW-0378">Hydrolase</keyword>
<proteinExistence type="inferred from homology"/>
<keyword evidence="6" id="KW-1185">Reference proteome</keyword>
<evidence type="ECO:0000313" key="9">
    <source>
        <dbReference type="RefSeq" id="XP_022247342.1"/>
    </source>
</evidence>
<dbReference type="RefSeq" id="XP_022247342.1">
    <property type="nucleotide sequence ID" value="XM_022391634.1"/>
</dbReference>
<evidence type="ECO:0000256" key="3">
    <source>
        <dbReference type="ARBA" id="ARBA00022750"/>
    </source>
</evidence>
<comment type="similarity">
    <text evidence="1">Belongs to the DDI1 family.</text>
</comment>
<dbReference type="InterPro" id="IPR021109">
    <property type="entry name" value="Peptidase_aspartic_dom_sf"/>
</dbReference>
<accession>A0ABM1SUN5</accession>
<gene>
    <name evidence="7 8 9" type="primary">LOC111086901</name>
</gene>
<dbReference type="RefSeq" id="XP_022247340.1">
    <property type="nucleotide sequence ID" value="XM_022391632.1"/>
</dbReference>
<evidence type="ECO:0000256" key="1">
    <source>
        <dbReference type="ARBA" id="ARBA00009136"/>
    </source>
</evidence>
<dbReference type="Proteomes" id="UP000694941">
    <property type="component" value="Unplaced"/>
</dbReference>
<evidence type="ECO:0000313" key="8">
    <source>
        <dbReference type="RefSeq" id="XP_022247341.1"/>
    </source>
</evidence>